<evidence type="ECO:0008006" key="3">
    <source>
        <dbReference type="Google" id="ProtNLM"/>
    </source>
</evidence>
<dbReference type="OrthoDB" id="432528at2759"/>
<dbReference type="Proteomes" id="UP000748756">
    <property type="component" value="Unassembled WGS sequence"/>
</dbReference>
<reference evidence="1" key="1">
    <citation type="journal article" date="2020" name="Fungal Divers.">
        <title>Resolving the Mortierellaceae phylogeny through synthesis of multi-gene phylogenetics and phylogenomics.</title>
        <authorList>
            <person name="Vandepol N."/>
            <person name="Liber J."/>
            <person name="Desiro A."/>
            <person name="Na H."/>
            <person name="Kennedy M."/>
            <person name="Barry K."/>
            <person name="Grigoriev I.V."/>
            <person name="Miller A.N."/>
            <person name="O'Donnell K."/>
            <person name="Stajich J.E."/>
            <person name="Bonito G."/>
        </authorList>
    </citation>
    <scope>NUCLEOTIDE SEQUENCE</scope>
    <source>
        <strain evidence="1">NRRL 6426</strain>
    </source>
</reference>
<accession>A0A9P5R0M1</accession>
<dbReference type="EMBL" id="JAAAUQ010003195">
    <property type="protein sequence ID" value="KAF9118434.1"/>
    <property type="molecule type" value="Genomic_DNA"/>
</dbReference>
<proteinExistence type="predicted"/>
<sequence>YNGTKMVVFGGETFPLIRTLSSIYILDLQTLVWTKGTDVHPSQNRSDMACAVSGDYFIAWGGGYYDETTSVRMLEMTIIYNLKTSQWVDEFIAPPRSEPSKGSNAAAIGGGVAALAFFTFKRRKSK</sequence>
<name>A0A9P5R0M1_9FUNG</name>
<dbReference type="Pfam" id="PF01344">
    <property type="entry name" value="Kelch_1"/>
    <property type="match status" value="1"/>
</dbReference>
<dbReference type="InterPro" id="IPR015915">
    <property type="entry name" value="Kelch-typ_b-propeller"/>
</dbReference>
<feature type="non-terminal residue" evidence="1">
    <location>
        <position position="126"/>
    </location>
</feature>
<dbReference type="SUPFAM" id="SSF117281">
    <property type="entry name" value="Kelch motif"/>
    <property type="match status" value="1"/>
</dbReference>
<gene>
    <name evidence="1" type="ORF">BG015_006619</name>
</gene>
<protein>
    <recommendedName>
        <fullName evidence="3">Kelch repeat-containing protein</fullName>
    </recommendedName>
</protein>
<comment type="caution">
    <text evidence="1">The sequence shown here is derived from an EMBL/GenBank/DDBJ whole genome shotgun (WGS) entry which is preliminary data.</text>
</comment>
<keyword evidence="2" id="KW-1185">Reference proteome</keyword>
<evidence type="ECO:0000313" key="1">
    <source>
        <dbReference type="EMBL" id="KAF9118434.1"/>
    </source>
</evidence>
<dbReference type="InterPro" id="IPR006652">
    <property type="entry name" value="Kelch_1"/>
</dbReference>
<dbReference type="Gene3D" id="2.120.10.80">
    <property type="entry name" value="Kelch-type beta propeller"/>
    <property type="match status" value="1"/>
</dbReference>
<organism evidence="1 2">
    <name type="scientific">Linnemannia schmuckeri</name>
    <dbReference type="NCBI Taxonomy" id="64567"/>
    <lineage>
        <taxon>Eukaryota</taxon>
        <taxon>Fungi</taxon>
        <taxon>Fungi incertae sedis</taxon>
        <taxon>Mucoromycota</taxon>
        <taxon>Mortierellomycotina</taxon>
        <taxon>Mortierellomycetes</taxon>
        <taxon>Mortierellales</taxon>
        <taxon>Mortierellaceae</taxon>
        <taxon>Linnemannia</taxon>
    </lineage>
</organism>
<evidence type="ECO:0000313" key="2">
    <source>
        <dbReference type="Proteomes" id="UP000748756"/>
    </source>
</evidence>
<dbReference type="AlphaFoldDB" id="A0A9P5R0M1"/>